<dbReference type="AlphaFoldDB" id="A0A1A8TLF3"/>
<protein>
    <recommendedName>
        <fullName evidence="3">DUF1800 domain-containing protein</fullName>
    </recommendedName>
</protein>
<dbReference type="RefSeq" id="WP_083200961.1">
    <property type="nucleotide sequence ID" value="NZ_FLOB01000006.1"/>
</dbReference>
<dbReference type="InterPro" id="IPR014917">
    <property type="entry name" value="DUF1800"/>
</dbReference>
<dbReference type="STRING" id="1792290.MSP8886_02808"/>
<dbReference type="Pfam" id="PF08811">
    <property type="entry name" value="DUF1800"/>
    <property type="match status" value="1"/>
</dbReference>
<evidence type="ECO:0008006" key="3">
    <source>
        <dbReference type="Google" id="ProtNLM"/>
    </source>
</evidence>
<keyword evidence="2" id="KW-1185">Reference proteome</keyword>
<evidence type="ECO:0000313" key="1">
    <source>
        <dbReference type="EMBL" id="SBS33593.1"/>
    </source>
</evidence>
<proteinExistence type="predicted"/>
<organism evidence="1 2">
    <name type="scientific">Marinomonas spartinae</name>
    <dbReference type="NCBI Taxonomy" id="1792290"/>
    <lineage>
        <taxon>Bacteria</taxon>
        <taxon>Pseudomonadati</taxon>
        <taxon>Pseudomonadota</taxon>
        <taxon>Gammaproteobacteria</taxon>
        <taxon>Oceanospirillales</taxon>
        <taxon>Oceanospirillaceae</taxon>
        <taxon>Marinomonas</taxon>
    </lineage>
</organism>
<sequence length="665" mass="75911">MFIRFYLVLILSLYSSISFSLTVDEARHLLSRTGFGASPKEIYELLPLTREQAVDKILSGLGGRLDEPELAFTKKPMPDYFWYKNKPINKAEPFWFAREKEMFQLRGWWLDKMISTKTPITEHMALFWHNHFVSSYKGTGGLTVPLYNQLQLFRTKGTESFSSLLHAILKDPAMLIYLNNDLNTKEKPNENLSRELMELFTLGTGHYTQNDVRELAKILTGRSVDISKSWHYVYKKNDHVVGNKTFLGKTGDLNVDDAVEIILENPHTAEFLSRKFYKEFVGLSPNEKAVAEFAKVMRDEKYQIKPYLRYIFLSKYFWDKKNRGNLVKSPVDLVVGFVRTTGLKLPDIQILDRYIQVSGQSLFYHVDVSGWKGGLSWLSSSQLFSRPKIISRLWDAYDDSQQFEKAAHGDLLVRVSGEYSGAYIPAYEVLVNGKKVASGVLKTAINTLTEGDSSVPDRPNPMWQTIVISKSKLPSNIEEVVFHFVSPSGVPKCIPNDQKMSMERCKQYSSTRAIFVNWMQVNGQRFPVEQGVQSYDSDNDITPIGMLYHPARIRFDIAKLKKENSGVNPALLDLSIGKHRLNSIIEHGTTRLPLAMQPAARKLGTPTDFIRELKNYKLVKSYQSVLLSLSPIGGFSDDSNEMNASKKMFLEDIKKLTLDPSYNFK</sequence>
<dbReference type="OrthoDB" id="9772295at2"/>
<accession>A0A1A8TLF3</accession>
<gene>
    <name evidence="1" type="ORF">MSP8886_02808</name>
</gene>
<evidence type="ECO:0000313" key="2">
    <source>
        <dbReference type="Proteomes" id="UP000092544"/>
    </source>
</evidence>
<name>A0A1A8TLF3_9GAMM</name>
<reference evidence="1 2" key="1">
    <citation type="submission" date="2016-06" db="EMBL/GenBank/DDBJ databases">
        <authorList>
            <person name="Kjaerup R.B."/>
            <person name="Dalgaard T.S."/>
            <person name="Juul-Madsen H.R."/>
        </authorList>
    </citation>
    <scope>NUCLEOTIDE SEQUENCE [LARGE SCALE GENOMIC DNA]</scope>
    <source>
        <strain evidence="1 2">CECT 8886</strain>
    </source>
</reference>
<dbReference type="EMBL" id="FLOB01000006">
    <property type="protein sequence ID" value="SBS33593.1"/>
    <property type="molecule type" value="Genomic_DNA"/>
</dbReference>
<dbReference type="Proteomes" id="UP000092544">
    <property type="component" value="Unassembled WGS sequence"/>
</dbReference>